<dbReference type="PANTHER" id="PTHR30349">
    <property type="entry name" value="PHAGE INTEGRASE-RELATED"/>
    <property type="match status" value="1"/>
</dbReference>
<sequence>MKKDLQQLFNEFMYECEYVRKVRPETLRGYKQTFDTFYKLMPSIGIESITPSSMIQFFKILQERKRVVGRGLIKVGIKKSTAATYWSKLNSFFEWLKVRKYIKNNPFEVMEYPVPEYVDKKFLKKEEIEKILAAVHNQGNKNILLLKRNLSIFYILLFCGLRREELILLQVRDIDFERRIVTVRGETSKSGRSRQLPLHSIVAMHLKDYLHERRHYVTPYLIVSAVRDDKLSYDGLLHFVNRIKKTSGVEFHLHRFRHTFAVNFLQTSNNIAMLKQLMGHNDIRMTMVYLRCLPTDEMRGDIEQMSVDRLI</sequence>
<dbReference type="PROSITE" id="PS51898">
    <property type="entry name" value="TYR_RECOMBINASE"/>
    <property type="match status" value="1"/>
</dbReference>
<feature type="domain" description="Core-binding (CB)" evidence="6">
    <location>
        <begin position="3"/>
        <end position="97"/>
    </location>
</feature>
<evidence type="ECO:0000313" key="8">
    <source>
        <dbReference type="Proteomes" id="UP000192276"/>
    </source>
</evidence>
<comment type="caution">
    <text evidence="7">The sequence shown here is derived from an EMBL/GenBank/DDBJ whole genome shotgun (WGS) entry which is preliminary data.</text>
</comment>
<dbReference type="InterPro" id="IPR011010">
    <property type="entry name" value="DNA_brk_join_enz"/>
</dbReference>
<dbReference type="SUPFAM" id="SSF56349">
    <property type="entry name" value="DNA breaking-rejoining enzymes"/>
    <property type="match status" value="1"/>
</dbReference>
<evidence type="ECO:0000256" key="2">
    <source>
        <dbReference type="ARBA" id="ARBA00023125"/>
    </source>
</evidence>
<evidence type="ECO:0000259" key="6">
    <source>
        <dbReference type="PROSITE" id="PS51900"/>
    </source>
</evidence>
<dbReference type="CDD" id="cd00397">
    <property type="entry name" value="DNA_BRE_C"/>
    <property type="match status" value="1"/>
</dbReference>
<feature type="domain" description="Tyr recombinase" evidence="5">
    <location>
        <begin position="118"/>
        <end position="303"/>
    </location>
</feature>
<dbReference type="InterPro" id="IPR050090">
    <property type="entry name" value="Tyrosine_recombinase_XerCD"/>
</dbReference>
<dbReference type="InterPro" id="IPR044068">
    <property type="entry name" value="CB"/>
</dbReference>
<dbReference type="PROSITE" id="PS51900">
    <property type="entry name" value="CB"/>
    <property type="match status" value="1"/>
</dbReference>
<keyword evidence="1" id="KW-0229">DNA integration</keyword>
<dbReference type="InterPro" id="IPR013762">
    <property type="entry name" value="Integrase-like_cat_sf"/>
</dbReference>
<dbReference type="OrthoDB" id="9766545at2"/>
<dbReference type="Pfam" id="PF00589">
    <property type="entry name" value="Phage_integrase"/>
    <property type="match status" value="1"/>
</dbReference>
<reference evidence="8" key="1">
    <citation type="submission" date="2016-04" db="EMBL/GenBank/DDBJ databases">
        <authorList>
            <person name="Chen L."/>
            <person name="Zhuang W."/>
            <person name="Wang G."/>
        </authorList>
    </citation>
    <scope>NUCLEOTIDE SEQUENCE [LARGE SCALE GENOMIC DNA]</scope>
    <source>
        <strain evidence="8">208</strain>
    </source>
</reference>
<proteinExistence type="predicted"/>
<dbReference type="RefSeq" id="WP_081159531.1">
    <property type="nucleotide sequence ID" value="NZ_LWBP01000002.1"/>
</dbReference>
<evidence type="ECO:0000256" key="1">
    <source>
        <dbReference type="ARBA" id="ARBA00022908"/>
    </source>
</evidence>
<dbReference type="Gene3D" id="1.10.150.130">
    <property type="match status" value="1"/>
</dbReference>
<name>A0A1V9GB21_9BACT</name>
<dbReference type="AlphaFoldDB" id="A0A1V9GB21"/>
<organism evidence="7 8">
    <name type="scientific">Niastella populi</name>
    <dbReference type="NCBI Taxonomy" id="550983"/>
    <lineage>
        <taxon>Bacteria</taxon>
        <taxon>Pseudomonadati</taxon>
        <taxon>Bacteroidota</taxon>
        <taxon>Chitinophagia</taxon>
        <taxon>Chitinophagales</taxon>
        <taxon>Chitinophagaceae</taxon>
        <taxon>Niastella</taxon>
    </lineage>
</organism>
<dbReference type="Gene3D" id="1.10.443.10">
    <property type="entry name" value="Intergrase catalytic core"/>
    <property type="match status" value="1"/>
</dbReference>
<accession>A0A1V9GB21</accession>
<evidence type="ECO:0000256" key="3">
    <source>
        <dbReference type="ARBA" id="ARBA00023172"/>
    </source>
</evidence>
<evidence type="ECO:0000313" key="7">
    <source>
        <dbReference type="EMBL" id="OQP67865.1"/>
    </source>
</evidence>
<evidence type="ECO:0008006" key="9">
    <source>
        <dbReference type="Google" id="ProtNLM"/>
    </source>
</evidence>
<gene>
    <name evidence="7" type="ORF">A4R26_10185</name>
</gene>
<protein>
    <recommendedName>
        <fullName evidence="9">Integrase</fullName>
    </recommendedName>
</protein>
<dbReference type="EMBL" id="LWBP01000002">
    <property type="protein sequence ID" value="OQP67865.1"/>
    <property type="molecule type" value="Genomic_DNA"/>
</dbReference>
<dbReference type="InterPro" id="IPR002104">
    <property type="entry name" value="Integrase_catalytic"/>
</dbReference>
<dbReference type="GO" id="GO:0003677">
    <property type="term" value="F:DNA binding"/>
    <property type="evidence" value="ECO:0007669"/>
    <property type="project" value="UniProtKB-UniRule"/>
</dbReference>
<dbReference type="STRING" id="550983.A4R26_10185"/>
<evidence type="ECO:0000259" key="5">
    <source>
        <dbReference type="PROSITE" id="PS51898"/>
    </source>
</evidence>
<evidence type="ECO:0000256" key="4">
    <source>
        <dbReference type="PROSITE-ProRule" id="PRU01248"/>
    </source>
</evidence>
<dbReference type="Proteomes" id="UP000192276">
    <property type="component" value="Unassembled WGS sequence"/>
</dbReference>
<keyword evidence="2 4" id="KW-0238">DNA-binding</keyword>
<dbReference type="InterPro" id="IPR010998">
    <property type="entry name" value="Integrase_recombinase_N"/>
</dbReference>
<dbReference type="GO" id="GO:0015074">
    <property type="term" value="P:DNA integration"/>
    <property type="evidence" value="ECO:0007669"/>
    <property type="project" value="UniProtKB-KW"/>
</dbReference>
<keyword evidence="3" id="KW-0233">DNA recombination</keyword>
<dbReference type="GO" id="GO:0006310">
    <property type="term" value="P:DNA recombination"/>
    <property type="evidence" value="ECO:0007669"/>
    <property type="project" value="UniProtKB-KW"/>
</dbReference>
<keyword evidence="8" id="KW-1185">Reference proteome</keyword>